<evidence type="ECO:0000256" key="6">
    <source>
        <dbReference type="SAM" id="SignalP"/>
    </source>
</evidence>
<dbReference type="EMBL" id="BJYR01000006">
    <property type="protein sequence ID" value="GEN99059.1"/>
    <property type="molecule type" value="Genomic_DNA"/>
</dbReference>
<dbReference type="InterPro" id="IPR036737">
    <property type="entry name" value="OmpA-like_sf"/>
</dbReference>
<dbReference type="CDD" id="cd07185">
    <property type="entry name" value="OmpA_C-like"/>
    <property type="match status" value="1"/>
</dbReference>
<evidence type="ECO:0000256" key="4">
    <source>
        <dbReference type="PROSITE-ProRule" id="PRU00473"/>
    </source>
</evidence>
<name>A0A512AH80_9SPHN</name>
<dbReference type="InterPro" id="IPR006664">
    <property type="entry name" value="OMP_bac"/>
</dbReference>
<evidence type="ECO:0000256" key="1">
    <source>
        <dbReference type="ARBA" id="ARBA00004442"/>
    </source>
</evidence>
<dbReference type="SUPFAM" id="SSF103088">
    <property type="entry name" value="OmpA-like"/>
    <property type="match status" value="1"/>
</dbReference>
<dbReference type="Gene3D" id="3.30.1330.60">
    <property type="entry name" value="OmpA-like domain"/>
    <property type="match status" value="1"/>
</dbReference>
<keyword evidence="9" id="KW-1185">Reference proteome</keyword>
<keyword evidence="6" id="KW-0732">Signal</keyword>
<dbReference type="RefSeq" id="WP_147158430.1">
    <property type="nucleotide sequence ID" value="NZ_BJYR01000006.1"/>
</dbReference>
<reference evidence="8 9" key="1">
    <citation type="submission" date="2019-07" db="EMBL/GenBank/DDBJ databases">
        <title>Whole genome shotgun sequence of Novosphingobium sediminis NBRC 106119.</title>
        <authorList>
            <person name="Hosoyama A."/>
            <person name="Uohara A."/>
            <person name="Ohji S."/>
            <person name="Ichikawa N."/>
        </authorList>
    </citation>
    <scope>NUCLEOTIDE SEQUENCE [LARGE SCALE GENOMIC DNA]</scope>
    <source>
        <strain evidence="8 9">NBRC 106119</strain>
    </source>
</reference>
<dbReference type="Proteomes" id="UP000321464">
    <property type="component" value="Unassembled WGS sequence"/>
</dbReference>
<dbReference type="OrthoDB" id="113254at2"/>
<feature type="signal peptide" evidence="6">
    <location>
        <begin position="1"/>
        <end position="29"/>
    </location>
</feature>
<sequence>MRALNPGKTGLILATALVASMPMGLSALAQELPPVDQSQTQPQTQAQPAASSEISTTVAPTAGDPASLPKGPDIKGVISRRSADRMEVTADDGTKTIVNVNDLTKIRSSKGLFGMSRQQLAANSLLNGLPVTVHTLQSGDALMAADIQFKDKDLKIANMIRTGTKQGFEEQSAATAEVRQMTEALRTRFGDIDDYNIKSTTNVNFASGKTQLTPQGKADLCATATQAQGIKNAVLLVVGYADSKGNEDLNQRLSDQRATRVVNYLQQACGWKPYKMLTPSGMATANPLADNSTPEGRAQNRRVAVNVMVSKAVDGM</sequence>
<proteinExistence type="predicted"/>
<comment type="caution">
    <text evidence="8">The sequence shown here is derived from an EMBL/GenBank/DDBJ whole genome shotgun (WGS) entry which is preliminary data.</text>
</comment>
<dbReference type="PROSITE" id="PS51123">
    <property type="entry name" value="OMPA_2"/>
    <property type="match status" value="1"/>
</dbReference>
<gene>
    <name evidence="8" type="ORF">NSE01_08920</name>
</gene>
<dbReference type="AlphaFoldDB" id="A0A512AH80"/>
<evidence type="ECO:0000256" key="3">
    <source>
        <dbReference type="ARBA" id="ARBA00023237"/>
    </source>
</evidence>
<protein>
    <recommendedName>
        <fullName evidence="7">OmpA-like domain-containing protein</fullName>
    </recommendedName>
</protein>
<keyword evidence="2 4" id="KW-0472">Membrane</keyword>
<dbReference type="GO" id="GO:0009279">
    <property type="term" value="C:cell outer membrane"/>
    <property type="evidence" value="ECO:0007669"/>
    <property type="project" value="UniProtKB-SubCell"/>
</dbReference>
<evidence type="ECO:0000259" key="7">
    <source>
        <dbReference type="PROSITE" id="PS51123"/>
    </source>
</evidence>
<dbReference type="Pfam" id="PF00691">
    <property type="entry name" value="OmpA"/>
    <property type="match status" value="1"/>
</dbReference>
<dbReference type="InterPro" id="IPR050330">
    <property type="entry name" value="Bact_OuterMem_StrucFunc"/>
</dbReference>
<evidence type="ECO:0000256" key="5">
    <source>
        <dbReference type="SAM" id="MobiDB-lite"/>
    </source>
</evidence>
<accession>A0A512AH80</accession>
<evidence type="ECO:0000256" key="2">
    <source>
        <dbReference type="ARBA" id="ARBA00023136"/>
    </source>
</evidence>
<evidence type="ECO:0000313" key="8">
    <source>
        <dbReference type="EMBL" id="GEN99059.1"/>
    </source>
</evidence>
<dbReference type="InterPro" id="IPR006665">
    <property type="entry name" value="OmpA-like"/>
</dbReference>
<dbReference type="PANTHER" id="PTHR30329">
    <property type="entry name" value="STATOR ELEMENT OF FLAGELLAR MOTOR COMPLEX"/>
    <property type="match status" value="1"/>
</dbReference>
<feature type="compositionally biased region" description="Low complexity" evidence="5">
    <location>
        <begin position="37"/>
        <end position="52"/>
    </location>
</feature>
<keyword evidence="3" id="KW-0998">Cell outer membrane</keyword>
<feature type="region of interest" description="Disordered" evidence="5">
    <location>
        <begin position="33"/>
        <end position="81"/>
    </location>
</feature>
<feature type="domain" description="OmpA-like" evidence="7">
    <location>
        <begin position="192"/>
        <end position="311"/>
    </location>
</feature>
<dbReference type="PANTHER" id="PTHR30329:SF21">
    <property type="entry name" value="LIPOPROTEIN YIAD-RELATED"/>
    <property type="match status" value="1"/>
</dbReference>
<dbReference type="PRINTS" id="PR01021">
    <property type="entry name" value="OMPADOMAIN"/>
</dbReference>
<feature type="chain" id="PRO_5022103252" description="OmpA-like domain-containing protein" evidence="6">
    <location>
        <begin position="30"/>
        <end position="316"/>
    </location>
</feature>
<comment type="subcellular location">
    <subcellularLocation>
        <location evidence="1">Cell outer membrane</location>
    </subcellularLocation>
</comment>
<organism evidence="8 9">
    <name type="scientific">Novosphingobium sediminis</name>
    <dbReference type="NCBI Taxonomy" id="707214"/>
    <lineage>
        <taxon>Bacteria</taxon>
        <taxon>Pseudomonadati</taxon>
        <taxon>Pseudomonadota</taxon>
        <taxon>Alphaproteobacteria</taxon>
        <taxon>Sphingomonadales</taxon>
        <taxon>Sphingomonadaceae</taxon>
        <taxon>Novosphingobium</taxon>
    </lineage>
</organism>
<evidence type="ECO:0000313" key="9">
    <source>
        <dbReference type="Proteomes" id="UP000321464"/>
    </source>
</evidence>